<protein>
    <recommendedName>
        <fullName evidence="2">Macrodomain Ori protein</fullName>
    </recommendedName>
</protein>
<sequence>MNTPDIRIAPKPFMDRAKFPYGFRKSGDFSISEADLLTRYGNTLMALESETLAPEGDDESHFVAFIKGQVPAHNSLEKAWQKYVQLARGKRHFYTLHSSASNQADYDDDYVSEEYDVAG</sequence>
<organism evidence="3 4">
    <name type="scientific">Salinimonas iocasae</name>
    <dbReference type="NCBI Taxonomy" id="2572577"/>
    <lineage>
        <taxon>Bacteria</taxon>
        <taxon>Pseudomonadati</taxon>
        <taxon>Pseudomonadota</taxon>
        <taxon>Gammaproteobacteria</taxon>
        <taxon>Alteromonadales</taxon>
        <taxon>Alteromonadaceae</taxon>
        <taxon>Alteromonas/Salinimonas group</taxon>
        <taxon>Salinimonas</taxon>
    </lineage>
</organism>
<dbReference type="RefSeq" id="WP_139755967.1">
    <property type="nucleotide sequence ID" value="NZ_CP039852.1"/>
</dbReference>
<evidence type="ECO:0000313" key="3">
    <source>
        <dbReference type="EMBL" id="QCZ93221.1"/>
    </source>
</evidence>
<dbReference type="KEGG" id="salk:FBQ74_06850"/>
<proteinExistence type="inferred from homology"/>
<dbReference type="AlphaFoldDB" id="A0A5B7YCE5"/>
<evidence type="ECO:0000256" key="2">
    <source>
        <dbReference type="ARBA" id="ARBA00093628"/>
    </source>
</evidence>
<evidence type="ECO:0000256" key="1">
    <source>
        <dbReference type="ARBA" id="ARBA00093464"/>
    </source>
</evidence>
<dbReference type="InterPro" id="IPR007335">
    <property type="entry name" value="DUF413"/>
</dbReference>
<name>A0A5B7YCE5_9ALTE</name>
<accession>A0A5B7YCE5</accession>
<dbReference type="EMBL" id="CP039852">
    <property type="protein sequence ID" value="QCZ93221.1"/>
    <property type="molecule type" value="Genomic_DNA"/>
</dbReference>
<dbReference type="Proteomes" id="UP000304912">
    <property type="component" value="Chromosome"/>
</dbReference>
<comment type="similarity">
    <text evidence="1">Belongs to the MaoP family.</text>
</comment>
<reference evidence="3 4" key="1">
    <citation type="submission" date="2019-04" db="EMBL/GenBank/DDBJ databases">
        <title>Salinimonas iocasae sp. nov., a halophilic bacterium isolated from the outer tube casing of tubeworms in Okinawa Trough.</title>
        <authorList>
            <person name="Zhang H."/>
            <person name="Wang H."/>
            <person name="Li C."/>
        </authorList>
    </citation>
    <scope>NUCLEOTIDE SEQUENCE [LARGE SCALE GENOMIC DNA]</scope>
    <source>
        <strain evidence="3 4">KX18D6</strain>
    </source>
</reference>
<keyword evidence="4" id="KW-1185">Reference proteome</keyword>
<evidence type="ECO:0000313" key="4">
    <source>
        <dbReference type="Proteomes" id="UP000304912"/>
    </source>
</evidence>
<gene>
    <name evidence="3" type="ORF">FBQ74_06850</name>
</gene>
<dbReference type="Pfam" id="PF04219">
    <property type="entry name" value="DUF413"/>
    <property type="match status" value="1"/>
</dbReference>
<dbReference type="OrthoDB" id="6400110at2"/>